<proteinExistence type="predicted"/>
<dbReference type="AlphaFoldDB" id="A0A7K0CZR6"/>
<sequence length="82" mass="9117">MIERCTRCGTCDGVDRVLNIHQVSARTGDSIDRIRHLRVAGHELYSQAWKSGDSPNAPLRLEQSKVEAWVSARRQAGSRGLS</sequence>
<dbReference type="EMBL" id="WEGK01000003">
    <property type="protein sequence ID" value="MQY18948.1"/>
    <property type="molecule type" value="Genomic_DNA"/>
</dbReference>
<accession>A0A7K0CZR6</accession>
<organism evidence="1 2">
    <name type="scientific">Nocardia macrotermitis</name>
    <dbReference type="NCBI Taxonomy" id="2585198"/>
    <lineage>
        <taxon>Bacteria</taxon>
        <taxon>Bacillati</taxon>
        <taxon>Actinomycetota</taxon>
        <taxon>Actinomycetes</taxon>
        <taxon>Mycobacteriales</taxon>
        <taxon>Nocardiaceae</taxon>
        <taxon>Nocardia</taxon>
    </lineage>
</organism>
<comment type="caution">
    <text evidence="1">The sequence shown here is derived from an EMBL/GenBank/DDBJ whole genome shotgun (WGS) entry which is preliminary data.</text>
</comment>
<keyword evidence="2" id="KW-1185">Reference proteome</keyword>
<evidence type="ECO:0000313" key="2">
    <source>
        <dbReference type="Proteomes" id="UP000438448"/>
    </source>
</evidence>
<dbReference type="Proteomes" id="UP000438448">
    <property type="component" value="Unassembled WGS sequence"/>
</dbReference>
<reference evidence="1 2" key="1">
    <citation type="submission" date="2019-10" db="EMBL/GenBank/DDBJ databases">
        <title>Nocardia macrotermitis sp. nov. and Nocardia aurantia sp. nov., isolated from the gut of fungus growing-termite Macrotermes natalensis.</title>
        <authorList>
            <person name="Benndorf R."/>
            <person name="Schwitalla J."/>
            <person name="Martin K."/>
            <person name="De Beer W."/>
            <person name="Kaster A.-K."/>
            <person name="Vollmers J."/>
            <person name="Poulsen M."/>
            <person name="Beemelmanns C."/>
        </authorList>
    </citation>
    <scope>NUCLEOTIDE SEQUENCE [LARGE SCALE GENOMIC DNA]</scope>
    <source>
        <strain evidence="1 2">RB20</strain>
    </source>
</reference>
<protein>
    <submittedName>
        <fullName evidence="1">Uncharacterized protein</fullName>
    </submittedName>
</protein>
<evidence type="ECO:0000313" key="1">
    <source>
        <dbReference type="EMBL" id="MQY18948.1"/>
    </source>
</evidence>
<gene>
    <name evidence="1" type="ORF">NRB20_20320</name>
</gene>
<name>A0A7K0CZR6_9NOCA</name>